<dbReference type="EMBL" id="PVQB02000967">
    <property type="protein sequence ID" value="KAF4332811.1"/>
    <property type="molecule type" value="Genomic_DNA"/>
</dbReference>
<dbReference type="PANTHER" id="PTHR37003:SF2">
    <property type="entry name" value="PESTICIDAL CRYSTAL PROTEIN N-TERMINAL DOMAIN-CONTAINING PROTEIN"/>
    <property type="match status" value="1"/>
</dbReference>
<keyword evidence="4" id="KW-1185">Reference proteome</keyword>
<evidence type="ECO:0000259" key="2">
    <source>
        <dbReference type="Pfam" id="PF03945"/>
    </source>
</evidence>
<dbReference type="InterPro" id="IPR036716">
    <property type="entry name" value="Pest_crys_N_sf"/>
</dbReference>
<dbReference type="OrthoDB" id="4866405at2759"/>
<dbReference type="Gene3D" id="1.20.190.10">
    <property type="entry name" value="Pesticidal crystal protein, N-terminal domain"/>
    <property type="match status" value="1"/>
</dbReference>
<dbReference type="GO" id="GO:0001907">
    <property type="term" value="P:symbiont-mediated killing of host cell"/>
    <property type="evidence" value="ECO:0007669"/>
    <property type="project" value="InterPro"/>
</dbReference>
<organism evidence="3 4">
    <name type="scientific">Fusarium beomiforme</name>
    <dbReference type="NCBI Taxonomy" id="44412"/>
    <lineage>
        <taxon>Eukaryota</taxon>
        <taxon>Fungi</taxon>
        <taxon>Dikarya</taxon>
        <taxon>Ascomycota</taxon>
        <taxon>Pezizomycotina</taxon>
        <taxon>Sordariomycetes</taxon>
        <taxon>Hypocreomycetidae</taxon>
        <taxon>Hypocreales</taxon>
        <taxon>Nectriaceae</taxon>
        <taxon>Fusarium</taxon>
        <taxon>Fusarium burgessii species complex</taxon>
    </lineage>
</organism>
<evidence type="ECO:0000313" key="3">
    <source>
        <dbReference type="EMBL" id="KAF4332811.1"/>
    </source>
</evidence>
<comment type="caution">
    <text evidence="3">The sequence shown here is derived from an EMBL/GenBank/DDBJ whole genome shotgun (WGS) entry which is preliminary data.</text>
</comment>
<dbReference type="Proteomes" id="UP000730481">
    <property type="component" value="Unassembled WGS sequence"/>
</dbReference>
<dbReference type="InterPro" id="IPR036404">
    <property type="entry name" value="Jacalin-like_lectin_dom_sf"/>
</dbReference>
<gene>
    <name evidence="3" type="ORF">FBEOM_13368</name>
</gene>
<reference evidence="3" key="2">
    <citation type="submission" date="2020-02" db="EMBL/GenBank/DDBJ databases">
        <title>Identification and distribution of gene clusters putatively required for synthesis of sphingolipid metabolism inhibitors in phylogenetically diverse species of the filamentous fungus Fusarium.</title>
        <authorList>
            <person name="Kim H.-S."/>
            <person name="Busman M."/>
            <person name="Brown D.W."/>
            <person name="Divon H."/>
            <person name="Uhlig S."/>
            <person name="Proctor R.H."/>
        </authorList>
    </citation>
    <scope>NUCLEOTIDE SEQUENCE</scope>
    <source>
        <strain evidence="3">NRRL 25174</strain>
    </source>
</reference>
<dbReference type="GO" id="GO:0090729">
    <property type="term" value="F:toxin activity"/>
    <property type="evidence" value="ECO:0007669"/>
    <property type="project" value="InterPro"/>
</dbReference>
<keyword evidence="1" id="KW-0175">Coiled coil</keyword>
<reference evidence="3" key="1">
    <citation type="journal article" date="2017" name="Mycologia">
        <title>Fusarium algeriense, sp. nov., a novel toxigenic crown rot pathogen of durum wheat from Algeria is nested in the Fusarium burgessii species complex.</title>
        <authorList>
            <person name="Laraba I."/>
            <person name="Keddad A."/>
            <person name="Boureghda H."/>
            <person name="Abdallah N."/>
            <person name="Vaughan M.M."/>
            <person name="Proctor R.H."/>
            <person name="Busman M."/>
            <person name="O'Donnell K."/>
        </authorList>
    </citation>
    <scope>NUCLEOTIDE SEQUENCE</scope>
    <source>
        <strain evidence="3">NRRL 25174</strain>
    </source>
</reference>
<evidence type="ECO:0000256" key="1">
    <source>
        <dbReference type="SAM" id="Coils"/>
    </source>
</evidence>
<dbReference type="InterPro" id="IPR005639">
    <property type="entry name" value="Pest_crys_dom_I"/>
</dbReference>
<name>A0A9P5A5Y9_9HYPO</name>
<dbReference type="AlphaFoldDB" id="A0A9P5A5Y9"/>
<sequence>MAKIDEAFLNKAIKKGLDTIRSGEHLDLQDPSEIGKFIFGILASGLELIPGYGDALAAVLNLFSSLIFQPKAAEDIWVKLFERIKELVDQEIQEYHLETLKVKLAGLEAAMNNFSNLVEKAENGEDVPRLLYGSFSALNYILTTSIFDFASPNYAVASLPWFALAATLHLKLLGDGIQHGPKWGYSSDEVNFLQETFDKLTASGVVDAVPISHEEIAAKHKQVVQDMIRDAPKIGVPEETVEIWKAAIFDSSERAQEAIPSLNGQSYVAYAKEIYELGRRHVKPEWEGLSGDDKGAETGATFRAKLQYDADMTIHVLNYVDFWPFLSGKPLTDQAMTNLDREIYASRGRYDISVGGYSWRDQPFPAVPRKPNEQITAVYVGGITNVEMLQMKYGDNWGTPYGSTAIDKATTTEVNVKDGEYIYWVDAWFGHKLGCVQFWSNESKILREVGGQYMNASTKGELWYADHQVTSVYGINYESHPPSGLEGIIVGFRPLYLKSD</sequence>
<dbReference type="PANTHER" id="PTHR37003">
    <property type="entry name" value="ENDOTOXIN_N DOMAIN-CONTAINING PROTEIN-RELATED"/>
    <property type="match status" value="1"/>
</dbReference>
<feature type="domain" description="Pesticidal crystal protein" evidence="2">
    <location>
        <begin position="42"/>
        <end position="201"/>
    </location>
</feature>
<dbReference type="SUPFAM" id="SSF56849">
    <property type="entry name" value="delta-Endotoxin (insectocide), N-terminal domain"/>
    <property type="match status" value="1"/>
</dbReference>
<feature type="coiled-coil region" evidence="1">
    <location>
        <begin position="97"/>
        <end position="124"/>
    </location>
</feature>
<protein>
    <submittedName>
        <fullName evidence="3">Delta endotoxin</fullName>
    </submittedName>
</protein>
<proteinExistence type="predicted"/>
<dbReference type="Pfam" id="PF03945">
    <property type="entry name" value="Endotoxin_N"/>
    <property type="match status" value="1"/>
</dbReference>
<accession>A0A9P5A5Y9</accession>
<dbReference type="InterPro" id="IPR038979">
    <property type="entry name" value="Pest_crys"/>
</dbReference>
<dbReference type="SUPFAM" id="SSF51101">
    <property type="entry name" value="Mannose-binding lectins"/>
    <property type="match status" value="1"/>
</dbReference>
<dbReference type="Gene3D" id="2.100.10.30">
    <property type="entry name" value="Jacalin-like lectin domain"/>
    <property type="match status" value="1"/>
</dbReference>
<evidence type="ECO:0000313" key="4">
    <source>
        <dbReference type="Proteomes" id="UP000730481"/>
    </source>
</evidence>